<dbReference type="EMBL" id="LVLJ01002341">
    <property type="protein sequence ID" value="OAE25292.1"/>
    <property type="molecule type" value="Genomic_DNA"/>
</dbReference>
<comment type="caution">
    <text evidence="1">The sequence shown here is derived from an EMBL/GenBank/DDBJ whole genome shotgun (WGS) entry which is preliminary data.</text>
</comment>
<keyword evidence="2" id="KW-1185">Reference proteome</keyword>
<organism evidence="1 2">
    <name type="scientific">Marchantia polymorpha subsp. ruderalis</name>
    <dbReference type="NCBI Taxonomy" id="1480154"/>
    <lineage>
        <taxon>Eukaryota</taxon>
        <taxon>Viridiplantae</taxon>
        <taxon>Streptophyta</taxon>
        <taxon>Embryophyta</taxon>
        <taxon>Marchantiophyta</taxon>
        <taxon>Marchantiopsida</taxon>
        <taxon>Marchantiidae</taxon>
        <taxon>Marchantiales</taxon>
        <taxon>Marchantiaceae</taxon>
        <taxon>Marchantia</taxon>
    </lineage>
</organism>
<accession>A0A176VYF0</accession>
<evidence type="ECO:0000313" key="2">
    <source>
        <dbReference type="Proteomes" id="UP000077202"/>
    </source>
</evidence>
<protein>
    <submittedName>
        <fullName evidence="1">Uncharacterized protein</fullName>
    </submittedName>
</protein>
<sequence length="246" mass="26905">MSGQLIIRTAVCRLVEGTAVKDSGVQFSELSSLSVCVLHFVTAQESGDRRLSELPVKFISRDQPLGSSSVVLAYVAGYSGALNWLDDLLEGNMSADDTPVYKEVMSFAAELSSPLDVPLWSSCQTLQLEPDRLVKKAWSEDSLSVEAERASVYQLVELNAYKRERAMGFMIGVTAASSVSEVWRCQVLGQAMNLNCLTWIVSLGLAEQHRVRIDVMVNTPLVSSLPTETVVAMGGSDKRDICHPWS</sequence>
<dbReference type="AlphaFoldDB" id="A0A176VYF0"/>
<dbReference type="Proteomes" id="UP000077202">
    <property type="component" value="Unassembled WGS sequence"/>
</dbReference>
<evidence type="ECO:0000313" key="1">
    <source>
        <dbReference type="EMBL" id="OAE25292.1"/>
    </source>
</evidence>
<name>A0A176VYF0_MARPO</name>
<proteinExistence type="predicted"/>
<reference evidence="1" key="1">
    <citation type="submission" date="2016-03" db="EMBL/GenBank/DDBJ databases">
        <title>Mechanisms controlling the formation of the plant cell surface in tip-growing cells are functionally conserved among land plants.</title>
        <authorList>
            <person name="Honkanen S."/>
            <person name="Jones V.A."/>
            <person name="Morieri G."/>
            <person name="Champion C."/>
            <person name="Hetherington A.J."/>
            <person name="Kelly S."/>
            <person name="Saint-Marcoux D."/>
            <person name="Proust H."/>
            <person name="Prescott H."/>
            <person name="Dolan L."/>
        </authorList>
    </citation>
    <scope>NUCLEOTIDE SEQUENCE [LARGE SCALE GENOMIC DNA]</scope>
    <source>
        <tissue evidence="1">Whole gametophyte</tissue>
    </source>
</reference>
<gene>
    <name evidence="1" type="ORF">AXG93_4620s1050</name>
</gene>